<evidence type="ECO:0000256" key="1">
    <source>
        <dbReference type="SAM" id="MobiDB-lite"/>
    </source>
</evidence>
<gene>
    <name evidence="2" type="ORF">G3480_19505</name>
</gene>
<reference evidence="3" key="1">
    <citation type="journal article" date="2020" name="Microbiol. Resour. Announc.">
        <title>Draft Genome Sequences of Thiorhodococcus mannitoliphagus and Thiorhodococcus minor, Purple Sulfur Photosynthetic Bacteria in the Gammaproteobacterial Family Chromatiaceae.</title>
        <authorList>
            <person name="Aviles F.A."/>
            <person name="Meyer T.E."/>
            <person name="Kyndt J.A."/>
        </authorList>
    </citation>
    <scope>NUCLEOTIDE SEQUENCE [LARGE SCALE GENOMIC DNA]</scope>
    <source>
        <strain evidence="3">DSM 18266</strain>
    </source>
</reference>
<dbReference type="AlphaFoldDB" id="A0A6P1E0A2"/>
<name>A0A6P1E0A2_9GAMM</name>
<accession>A0A6P1E0A2</accession>
<keyword evidence="3" id="KW-1185">Reference proteome</keyword>
<feature type="region of interest" description="Disordered" evidence="1">
    <location>
        <begin position="1"/>
        <end position="23"/>
    </location>
</feature>
<evidence type="ECO:0000313" key="2">
    <source>
        <dbReference type="EMBL" id="NEX22466.1"/>
    </source>
</evidence>
<protein>
    <submittedName>
        <fullName evidence="2">Uncharacterized protein</fullName>
    </submittedName>
</protein>
<sequence length="67" mass="7344">MQTEKVSMASRSRGSLIQGGDVEENELAAEQQVECWKARNLPCTARVLTRFGHQSLEAFSIIPPLGA</sequence>
<reference evidence="2 3" key="2">
    <citation type="submission" date="2020-02" db="EMBL/GenBank/DDBJ databases">
        <title>Genome sequences of Thiorhodococcus mannitoliphagus and Thiorhodococcus minor, purple sulfur photosynthetic bacteria in the gammaproteobacterial family, Chromatiaceae.</title>
        <authorList>
            <person name="Aviles F.A."/>
            <person name="Meyer T.E."/>
            <person name="Kyndt J.A."/>
        </authorList>
    </citation>
    <scope>NUCLEOTIDE SEQUENCE [LARGE SCALE GENOMIC DNA]</scope>
    <source>
        <strain evidence="2 3">DSM 18266</strain>
    </source>
</reference>
<dbReference type="Proteomes" id="UP000471640">
    <property type="component" value="Unassembled WGS sequence"/>
</dbReference>
<organism evidence="2 3">
    <name type="scientific">Thiorhodococcus mannitoliphagus</name>
    <dbReference type="NCBI Taxonomy" id="329406"/>
    <lineage>
        <taxon>Bacteria</taxon>
        <taxon>Pseudomonadati</taxon>
        <taxon>Pseudomonadota</taxon>
        <taxon>Gammaproteobacteria</taxon>
        <taxon>Chromatiales</taxon>
        <taxon>Chromatiaceae</taxon>
        <taxon>Thiorhodococcus</taxon>
    </lineage>
</organism>
<proteinExistence type="predicted"/>
<dbReference type="EMBL" id="JAAIJR010000102">
    <property type="protein sequence ID" value="NEX22466.1"/>
    <property type="molecule type" value="Genomic_DNA"/>
</dbReference>
<feature type="compositionally biased region" description="Polar residues" evidence="1">
    <location>
        <begin position="1"/>
        <end position="15"/>
    </location>
</feature>
<evidence type="ECO:0000313" key="3">
    <source>
        <dbReference type="Proteomes" id="UP000471640"/>
    </source>
</evidence>
<comment type="caution">
    <text evidence="2">The sequence shown here is derived from an EMBL/GenBank/DDBJ whole genome shotgun (WGS) entry which is preliminary data.</text>
</comment>